<proteinExistence type="inferred from homology"/>
<name>A0A9J6GYJ4_HAELO</name>
<evidence type="ECO:0000313" key="5">
    <source>
        <dbReference type="Proteomes" id="UP000821853"/>
    </source>
</evidence>
<comment type="similarity">
    <text evidence="1">Belongs to the peptidase M13 family.</text>
</comment>
<dbReference type="SUPFAM" id="SSF55486">
    <property type="entry name" value="Metalloproteases ('zincins'), catalytic domain"/>
    <property type="match status" value="1"/>
</dbReference>
<feature type="compositionally biased region" description="Basic and acidic residues" evidence="2">
    <location>
        <begin position="10"/>
        <end position="30"/>
    </location>
</feature>
<dbReference type="PROSITE" id="PS51885">
    <property type="entry name" value="NEPRILYSIN"/>
    <property type="match status" value="1"/>
</dbReference>
<evidence type="ECO:0000256" key="2">
    <source>
        <dbReference type="SAM" id="MobiDB-lite"/>
    </source>
</evidence>
<evidence type="ECO:0000256" key="1">
    <source>
        <dbReference type="ARBA" id="ARBA00007357"/>
    </source>
</evidence>
<dbReference type="InterPro" id="IPR024079">
    <property type="entry name" value="MetalloPept_cat_dom_sf"/>
</dbReference>
<gene>
    <name evidence="4" type="ORF">HPB48_025004</name>
</gene>
<dbReference type="GO" id="GO:0004222">
    <property type="term" value="F:metalloendopeptidase activity"/>
    <property type="evidence" value="ECO:0007669"/>
    <property type="project" value="InterPro"/>
</dbReference>
<comment type="caution">
    <text evidence="4">The sequence shown here is derived from an EMBL/GenBank/DDBJ whole genome shotgun (WGS) entry which is preliminary data.</text>
</comment>
<dbReference type="InterPro" id="IPR008753">
    <property type="entry name" value="Peptidase_M13_N"/>
</dbReference>
<organism evidence="4 5">
    <name type="scientific">Haemaphysalis longicornis</name>
    <name type="common">Bush tick</name>
    <dbReference type="NCBI Taxonomy" id="44386"/>
    <lineage>
        <taxon>Eukaryota</taxon>
        <taxon>Metazoa</taxon>
        <taxon>Ecdysozoa</taxon>
        <taxon>Arthropoda</taxon>
        <taxon>Chelicerata</taxon>
        <taxon>Arachnida</taxon>
        <taxon>Acari</taxon>
        <taxon>Parasitiformes</taxon>
        <taxon>Ixodida</taxon>
        <taxon>Ixodoidea</taxon>
        <taxon>Ixodidae</taxon>
        <taxon>Haemaphysalinae</taxon>
        <taxon>Haemaphysalis</taxon>
    </lineage>
</organism>
<dbReference type="VEuPathDB" id="VectorBase:HLOH_041180"/>
<dbReference type="InterPro" id="IPR000718">
    <property type="entry name" value="Peptidase_M13"/>
</dbReference>
<dbReference type="OMA" id="WNLPTER"/>
<dbReference type="GO" id="GO:0016485">
    <property type="term" value="P:protein processing"/>
    <property type="evidence" value="ECO:0007669"/>
    <property type="project" value="TreeGrafter"/>
</dbReference>
<evidence type="ECO:0000259" key="3">
    <source>
        <dbReference type="Pfam" id="PF05649"/>
    </source>
</evidence>
<dbReference type="Gene3D" id="3.40.390.10">
    <property type="entry name" value="Collagenase (Catalytic Domain)"/>
    <property type="match status" value="1"/>
</dbReference>
<dbReference type="EMBL" id="JABSTR010001132">
    <property type="protein sequence ID" value="KAH9383495.1"/>
    <property type="molecule type" value="Genomic_DNA"/>
</dbReference>
<dbReference type="Pfam" id="PF05649">
    <property type="entry name" value="Peptidase_M13_N"/>
    <property type="match status" value="1"/>
</dbReference>
<keyword evidence="5" id="KW-1185">Reference proteome</keyword>
<feature type="region of interest" description="Disordered" evidence="2">
    <location>
        <begin position="1"/>
        <end position="40"/>
    </location>
</feature>
<dbReference type="GO" id="GO:0005886">
    <property type="term" value="C:plasma membrane"/>
    <property type="evidence" value="ECO:0007669"/>
    <property type="project" value="TreeGrafter"/>
</dbReference>
<reference evidence="4 5" key="1">
    <citation type="journal article" date="2020" name="Cell">
        <title>Large-Scale Comparative Analyses of Tick Genomes Elucidate Their Genetic Diversity and Vector Capacities.</title>
        <authorList>
            <consortium name="Tick Genome and Microbiome Consortium (TIGMIC)"/>
            <person name="Jia N."/>
            <person name="Wang J."/>
            <person name="Shi W."/>
            <person name="Du L."/>
            <person name="Sun Y."/>
            <person name="Zhan W."/>
            <person name="Jiang J.F."/>
            <person name="Wang Q."/>
            <person name="Zhang B."/>
            <person name="Ji P."/>
            <person name="Bell-Sakyi L."/>
            <person name="Cui X.M."/>
            <person name="Yuan T.T."/>
            <person name="Jiang B.G."/>
            <person name="Yang W.F."/>
            <person name="Lam T.T."/>
            <person name="Chang Q.C."/>
            <person name="Ding S.J."/>
            <person name="Wang X.J."/>
            <person name="Zhu J.G."/>
            <person name="Ruan X.D."/>
            <person name="Zhao L."/>
            <person name="Wei J.T."/>
            <person name="Ye R.Z."/>
            <person name="Que T.C."/>
            <person name="Du C.H."/>
            <person name="Zhou Y.H."/>
            <person name="Cheng J.X."/>
            <person name="Dai P.F."/>
            <person name="Guo W.B."/>
            <person name="Han X.H."/>
            <person name="Huang E.J."/>
            <person name="Li L.F."/>
            <person name="Wei W."/>
            <person name="Gao Y.C."/>
            <person name="Liu J.Z."/>
            <person name="Shao H.Z."/>
            <person name="Wang X."/>
            <person name="Wang C.C."/>
            <person name="Yang T.C."/>
            <person name="Huo Q.B."/>
            <person name="Li W."/>
            <person name="Chen H.Y."/>
            <person name="Chen S.E."/>
            <person name="Zhou L.G."/>
            <person name="Ni X.B."/>
            <person name="Tian J.H."/>
            <person name="Sheng Y."/>
            <person name="Liu T."/>
            <person name="Pan Y.S."/>
            <person name="Xia L.Y."/>
            <person name="Li J."/>
            <person name="Zhao F."/>
            <person name="Cao W.C."/>
        </authorList>
    </citation>
    <scope>NUCLEOTIDE SEQUENCE [LARGE SCALE GENOMIC DNA]</scope>
    <source>
        <strain evidence="4">HaeL-2018</strain>
    </source>
</reference>
<dbReference type="OrthoDB" id="7867452at2759"/>
<dbReference type="Proteomes" id="UP000821853">
    <property type="component" value="Unassembled WGS sequence"/>
</dbReference>
<dbReference type="AlphaFoldDB" id="A0A9J6GYJ4"/>
<dbReference type="Gene3D" id="1.10.1380.10">
    <property type="entry name" value="Neutral endopeptidase , domain2"/>
    <property type="match status" value="1"/>
</dbReference>
<accession>A0A9J6GYJ4</accession>
<sequence>MEENAGEPKPVAEADAGPKIENDRPAEAGRGKAPAAVRSTSAAAATPGAGSAGTITGPAPAAALPRILSMLGVSALPVAYCLCSVLLAVIMKPQDQPCQSAVCAAAANYVKSSISLRGQQCSDFYDYVCRGWEANYTGDADSKVTLVNLTAYFTDEANDPSNMANAKEFLRLCLNAGAAGDDSVDKIIEFLKNDLRFHLPDTLTRVTTPELYRVIVEVQMYYYIHPFFSLSFDSGMTGLTVSTLGRYKPWYLQDGNTASTAFRSELITDVFKLVFPTLSINPATSVTIIEDLLNGIQTKEGEALVVRLRVLSQQQFAGAWELINALGNFLRPEQKRMLDRKGSVRIPNIVDFTKTLSIINDATQLNALASYITWVVVETLGRRTSPKLRKAMEDTSVVQKATNISDYVFRKDWCYYETYRVFALVLDRHLYSNFDRSTLERYEVVVDRVKRVVQALLEELYWMDKITLRAMQQRIRRFVGEVGILSRFRYKDVEGPYSQLPKVNKYGSFVPQYLSLYRTLNQHLSEAAYRNVYPPDVWSITPTVRYIPSYKVLFVPLSLLMKPLFSDGNFPLSLIYGRLVVQVAYAIYYEGYHSHKYGPVETWNFGTERKFAIYMTCFNNGFNNLTSDMEDPAQAFFRSGALRKAYQVLQADMYKHGDNFALPSSELTPAQLFFVASCIDMCTRNQAERQQNKALCNLPMKRTKVFQQAFKCVPSDPLNHLQLHCSEFSSVIRSQFDVSLEGRLR</sequence>
<protein>
    <recommendedName>
        <fullName evidence="3">Peptidase M13 N-terminal domain-containing protein</fullName>
    </recommendedName>
</protein>
<dbReference type="PANTHER" id="PTHR11733:SF237">
    <property type="entry name" value="NEPRILYSIN-LIKE 4"/>
    <property type="match status" value="1"/>
</dbReference>
<feature type="domain" description="Peptidase M13 N-terminal" evidence="3">
    <location>
        <begin position="121"/>
        <end position="483"/>
    </location>
</feature>
<evidence type="ECO:0000313" key="4">
    <source>
        <dbReference type="EMBL" id="KAH9383495.1"/>
    </source>
</evidence>
<dbReference type="PANTHER" id="PTHR11733">
    <property type="entry name" value="ZINC METALLOPROTEASE FAMILY M13 NEPRILYSIN-RELATED"/>
    <property type="match status" value="1"/>
</dbReference>
<dbReference type="InterPro" id="IPR042089">
    <property type="entry name" value="Peptidase_M13_dom_2"/>
</dbReference>